<comment type="similarity">
    <text evidence="2 5">Belongs to the RecX family.</text>
</comment>
<evidence type="ECO:0000256" key="3">
    <source>
        <dbReference type="ARBA" id="ARBA00018111"/>
    </source>
</evidence>
<dbReference type="Gene3D" id="1.10.10.10">
    <property type="entry name" value="Winged helix-like DNA-binding domain superfamily/Winged helix DNA-binding domain"/>
    <property type="match status" value="3"/>
</dbReference>
<dbReference type="Proteomes" id="UP000623419">
    <property type="component" value="Unassembled WGS sequence"/>
</dbReference>
<evidence type="ECO:0000256" key="1">
    <source>
        <dbReference type="ARBA" id="ARBA00004496"/>
    </source>
</evidence>
<comment type="subcellular location">
    <subcellularLocation>
        <location evidence="1 5">Cytoplasm</location>
    </subcellularLocation>
</comment>
<dbReference type="InterPro" id="IPR053924">
    <property type="entry name" value="RecX_HTH_2nd"/>
</dbReference>
<evidence type="ECO:0000259" key="6">
    <source>
        <dbReference type="Pfam" id="PF02631"/>
    </source>
</evidence>
<evidence type="ECO:0000259" key="7">
    <source>
        <dbReference type="Pfam" id="PF21981"/>
    </source>
</evidence>
<protein>
    <recommendedName>
        <fullName evidence="3 5">Regulatory protein RecX</fullName>
    </recommendedName>
</protein>
<dbReference type="RefSeq" id="WP_188661368.1">
    <property type="nucleotide sequence ID" value="NZ_BMKC01000001.1"/>
</dbReference>
<feature type="domain" description="RecX second three-helical" evidence="6">
    <location>
        <begin position="57"/>
        <end position="97"/>
    </location>
</feature>
<dbReference type="Pfam" id="PF02631">
    <property type="entry name" value="RecX_HTH2"/>
    <property type="match status" value="1"/>
</dbReference>
<evidence type="ECO:0000313" key="9">
    <source>
        <dbReference type="EMBL" id="GGA71431.1"/>
    </source>
</evidence>
<evidence type="ECO:0000256" key="5">
    <source>
        <dbReference type="HAMAP-Rule" id="MF_01114"/>
    </source>
</evidence>
<dbReference type="Pfam" id="PF21981">
    <property type="entry name" value="RecX_HTH3"/>
    <property type="match status" value="1"/>
</dbReference>
<dbReference type="PANTHER" id="PTHR33602:SF1">
    <property type="entry name" value="REGULATORY PROTEIN RECX FAMILY PROTEIN"/>
    <property type="match status" value="1"/>
</dbReference>
<dbReference type="InterPro" id="IPR053925">
    <property type="entry name" value="RecX_HTH_3rd"/>
</dbReference>
<comment type="function">
    <text evidence="5">Modulates RecA activity.</text>
</comment>
<feature type="domain" description="RecX third three-helical" evidence="7">
    <location>
        <begin position="106"/>
        <end position="147"/>
    </location>
</feature>
<reference evidence="10" key="1">
    <citation type="journal article" date="2019" name="Int. J. Syst. Evol. Microbiol.">
        <title>The Global Catalogue of Microorganisms (GCM) 10K type strain sequencing project: providing services to taxonomists for standard genome sequencing and annotation.</title>
        <authorList>
            <consortium name="The Broad Institute Genomics Platform"/>
            <consortium name="The Broad Institute Genome Sequencing Center for Infectious Disease"/>
            <person name="Wu L."/>
            <person name="Ma J."/>
        </authorList>
    </citation>
    <scope>NUCLEOTIDE SEQUENCE [LARGE SCALE GENOMIC DNA]</scope>
    <source>
        <strain evidence="10">CGMCC 1.15905</strain>
    </source>
</reference>
<dbReference type="InterPro" id="IPR003783">
    <property type="entry name" value="Regulatory_RecX"/>
</dbReference>
<accession>A0ABQ1HDV5</accession>
<dbReference type="EMBL" id="BMKC01000001">
    <property type="protein sequence ID" value="GGA71431.1"/>
    <property type="molecule type" value="Genomic_DNA"/>
</dbReference>
<organism evidence="9 10">
    <name type="scientific">Arenimonas soli</name>
    <dbReference type="NCBI Taxonomy" id="2269504"/>
    <lineage>
        <taxon>Bacteria</taxon>
        <taxon>Pseudomonadati</taxon>
        <taxon>Pseudomonadota</taxon>
        <taxon>Gammaproteobacteria</taxon>
        <taxon>Lysobacterales</taxon>
        <taxon>Lysobacteraceae</taxon>
        <taxon>Arenimonas</taxon>
    </lineage>
</organism>
<keyword evidence="10" id="KW-1185">Reference proteome</keyword>
<proteinExistence type="inferred from homology"/>
<gene>
    <name evidence="5 9" type="primary">recX</name>
    <name evidence="9" type="ORF">GCM10011521_06940</name>
</gene>
<dbReference type="InterPro" id="IPR036388">
    <property type="entry name" value="WH-like_DNA-bd_sf"/>
</dbReference>
<evidence type="ECO:0000256" key="2">
    <source>
        <dbReference type="ARBA" id="ARBA00009695"/>
    </source>
</evidence>
<feature type="domain" description="RecX first three-helical" evidence="8">
    <location>
        <begin position="11"/>
        <end position="50"/>
    </location>
</feature>
<evidence type="ECO:0000313" key="10">
    <source>
        <dbReference type="Proteomes" id="UP000623419"/>
    </source>
</evidence>
<name>A0ABQ1HDV5_9GAMM</name>
<comment type="caution">
    <text evidence="9">The sequence shown here is derived from an EMBL/GenBank/DDBJ whole genome shotgun (WGS) entry which is preliminary data.</text>
</comment>
<evidence type="ECO:0000259" key="8">
    <source>
        <dbReference type="Pfam" id="PF21982"/>
    </source>
</evidence>
<keyword evidence="4 5" id="KW-0963">Cytoplasm</keyword>
<evidence type="ECO:0000256" key="4">
    <source>
        <dbReference type="ARBA" id="ARBA00022490"/>
    </source>
</evidence>
<sequence length="160" mass="17728">MGRPRGEAADAYQRALGLLVRREHSRRDLSRKLAQRGVEPAEADAAVERLAEQGYQDDSRFAASFARDRAGSGYGPVRIRVELAGHGLGEDAIQVALDACEADWPASARRQVERRWTAAVLADPNRRRKAVEFLLRRGFDQDSAWAAVRGRARAEDEDGS</sequence>
<dbReference type="InterPro" id="IPR053926">
    <property type="entry name" value="RecX_HTH_1st"/>
</dbReference>
<dbReference type="PANTHER" id="PTHR33602">
    <property type="entry name" value="REGULATORY PROTEIN RECX FAMILY PROTEIN"/>
    <property type="match status" value="1"/>
</dbReference>
<dbReference type="Pfam" id="PF21982">
    <property type="entry name" value="RecX_HTH1"/>
    <property type="match status" value="1"/>
</dbReference>
<dbReference type="HAMAP" id="MF_01114">
    <property type="entry name" value="RecX"/>
    <property type="match status" value="1"/>
</dbReference>